<dbReference type="GO" id="GO:0034501">
    <property type="term" value="P:protein localization to kinetochore"/>
    <property type="evidence" value="ECO:0007669"/>
    <property type="project" value="TreeGrafter"/>
</dbReference>
<sequence length="518" mass="59785">MQLDQKRSGEDHSIIKLKNKLIMERNKKTHLEPHDYHYNQELNQNQINNTSRKLRRFVQNRLIDADLGQAKRSESPVKDSSKSSTSNRSSRIATNTHHEQSISDYYENQKILPNPRSVNSPEIYRNNIISELNHLKTAEPILPTSIKENNATTNQDQHIVSLPLGDRVEVNNIIYKKIELIGKGGTSKVYKVKRLFKAETLQKMKKNGFQSTTTFALKIVDFDHFDESSIDFFKGEINILHKLKSKERVVKLVDYEMKTDHINLVMECGSYSLSDVLSNRKSLSFDSDFVKHHFKEICLCLKDVHDAEIIHADLKPANFVFVRGILKIIDFGIADSIPDNTVNIYREKQFGTPNYMAPEALVRLNNNDTNYTGSNFVYDYNSIENSEIFWKVGKPADIWSLGCILYQMVYGDPPFNHLQGAKRLKEIMDPNSTIICPQKDKNGTEIPKSLIKLIHECLNKTSKKRPTIIDILYKSEFLNYEMYLKANLSSMLHRIIEQRDGTIAKKDLIEIFNNNDLL</sequence>
<dbReference type="InterPro" id="IPR011009">
    <property type="entry name" value="Kinase-like_dom_sf"/>
</dbReference>
<dbReference type="PROSITE" id="PS00108">
    <property type="entry name" value="PROTEIN_KINASE_ST"/>
    <property type="match status" value="1"/>
</dbReference>
<dbReference type="SUPFAM" id="SSF56112">
    <property type="entry name" value="Protein kinase-like (PK-like)"/>
    <property type="match status" value="1"/>
</dbReference>
<dbReference type="GO" id="GO:0004712">
    <property type="term" value="F:protein serine/threonine/tyrosine kinase activity"/>
    <property type="evidence" value="ECO:0007669"/>
    <property type="project" value="TreeGrafter"/>
</dbReference>
<dbReference type="EMBL" id="FQNF01000035">
    <property type="protein sequence ID" value="SGZ39949.1"/>
    <property type="molecule type" value="Genomic_DNA"/>
</dbReference>
<dbReference type="PROSITE" id="PS50011">
    <property type="entry name" value="PROTEIN_KINASE_DOM"/>
    <property type="match status" value="1"/>
</dbReference>
<dbReference type="Pfam" id="PF00069">
    <property type="entry name" value="Pkinase"/>
    <property type="match status" value="2"/>
</dbReference>
<evidence type="ECO:0000256" key="6">
    <source>
        <dbReference type="SAM" id="MobiDB-lite"/>
    </source>
</evidence>
<dbReference type="GO" id="GO:0000776">
    <property type="term" value="C:kinetochore"/>
    <property type="evidence" value="ECO:0007669"/>
    <property type="project" value="TreeGrafter"/>
</dbReference>
<dbReference type="GO" id="GO:0004674">
    <property type="term" value="F:protein serine/threonine kinase activity"/>
    <property type="evidence" value="ECO:0007669"/>
    <property type="project" value="UniProtKB-KW"/>
</dbReference>
<gene>
    <name evidence="8" type="ORF">HGUI_02149</name>
</gene>
<dbReference type="InterPro" id="IPR008271">
    <property type="entry name" value="Ser/Thr_kinase_AS"/>
</dbReference>
<proteinExistence type="predicted"/>
<feature type="domain" description="Protein kinase" evidence="7">
    <location>
        <begin position="175"/>
        <end position="478"/>
    </location>
</feature>
<keyword evidence="2" id="KW-0808">Transferase</keyword>
<keyword evidence="5" id="KW-0067">ATP-binding</keyword>
<name>A0A1L0CM47_9ASCO</name>
<accession>A0A1L0CM47</accession>
<dbReference type="PANTHER" id="PTHR22974">
    <property type="entry name" value="MIXED LINEAGE PROTEIN KINASE"/>
    <property type="match status" value="1"/>
</dbReference>
<dbReference type="GO" id="GO:0005524">
    <property type="term" value="F:ATP binding"/>
    <property type="evidence" value="ECO:0007669"/>
    <property type="project" value="UniProtKB-KW"/>
</dbReference>
<keyword evidence="1" id="KW-0723">Serine/threonine-protein kinase</keyword>
<evidence type="ECO:0000256" key="3">
    <source>
        <dbReference type="ARBA" id="ARBA00022741"/>
    </source>
</evidence>
<reference evidence="9" key="1">
    <citation type="submission" date="2016-11" db="EMBL/GenBank/DDBJ databases">
        <authorList>
            <person name="Guldener U."/>
        </authorList>
    </citation>
    <scope>NUCLEOTIDE SEQUENCE [LARGE SCALE GENOMIC DNA]</scope>
</reference>
<keyword evidence="9" id="KW-1185">Reference proteome</keyword>
<dbReference type="GO" id="GO:0007094">
    <property type="term" value="P:mitotic spindle assembly checkpoint signaling"/>
    <property type="evidence" value="ECO:0007669"/>
    <property type="project" value="TreeGrafter"/>
</dbReference>
<dbReference type="GO" id="GO:0007059">
    <property type="term" value="P:chromosome segregation"/>
    <property type="evidence" value="ECO:0007669"/>
    <property type="project" value="TreeGrafter"/>
</dbReference>
<keyword evidence="4" id="KW-0418">Kinase</keyword>
<evidence type="ECO:0000256" key="1">
    <source>
        <dbReference type="ARBA" id="ARBA00022527"/>
    </source>
</evidence>
<dbReference type="SMART" id="SM00220">
    <property type="entry name" value="S_TKc"/>
    <property type="match status" value="1"/>
</dbReference>
<dbReference type="OrthoDB" id="20524at2759"/>
<keyword evidence="3" id="KW-0547">Nucleotide-binding</keyword>
<dbReference type="GO" id="GO:0005634">
    <property type="term" value="C:nucleus"/>
    <property type="evidence" value="ECO:0007669"/>
    <property type="project" value="TreeGrafter"/>
</dbReference>
<dbReference type="PANTHER" id="PTHR22974:SF21">
    <property type="entry name" value="DUAL SPECIFICITY PROTEIN KINASE TTK"/>
    <property type="match status" value="1"/>
</dbReference>
<dbReference type="GO" id="GO:0033316">
    <property type="term" value="P:meiotic spindle assembly checkpoint signaling"/>
    <property type="evidence" value="ECO:0007669"/>
    <property type="project" value="TreeGrafter"/>
</dbReference>
<dbReference type="AlphaFoldDB" id="A0A1L0CM47"/>
<dbReference type="Gene3D" id="3.30.200.20">
    <property type="entry name" value="Phosphorylase Kinase, domain 1"/>
    <property type="match status" value="1"/>
</dbReference>
<dbReference type="Gene3D" id="1.10.510.10">
    <property type="entry name" value="Transferase(Phosphotransferase) domain 1"/>
    <property type="match status" value="1"/>
</dbReference>
<evidence type="ECO:0000256" key="2">
    <source>
        <dbReference type="ARBA" id="ARBA00022679"/>
    </source>
</evidence>
<evidence type="ECO:0000313" key="9">
    <source>
        <dbReference type="Proteomes" id="UP000183365"/>
    </source>
</evidence>
<dbReference type="Proteomes" id="UP000183365">
    <property type="component" value="Unassembled WGS sequence"/>
</dbReference>
<organism evidence="8 9">
    <name type="scientific">Hanseniaspora guilliermondii</name>
    <dbReference type="NCBI Taxonomy" id="56406"/>
    <lineage>
        <taxon>Eukaryota</taxon>
        <taxon>Fungi</taxon>
        <taxon>Dikarya</taxon>
        <taxon>Ascomycota</taxon>
        <taxon>Saccharomycotina</taxon>
        <taxon>Saccharomycetes</taxon>
        <taxon>Saccharomycodales</taxon>
        <taxon>Saccharomycodaceae</taxon>
        <taxon>Hanseniaspora</taxon>
    </lineage>
</organism>
<dbReference type="FunFam" id="3.30.200.20:FF:000131">
    <property type="entry name" value="Dual specificity protein kinase TTK"/>
    <property type="match status" value="1"/>
</dbReference>
<feature type="compositionally biased region" description="Basic and acidic residues" evidence="6">
    <location>
        <begin position="69"/>
        <end position="81"/>
    </location>
</feature>
<dbReference type="InterPro" id="IPR000719">
    <property type="entry name" value="Prot_kinase_dom"/>
</dbReference>
<evidence type="ECO:0000256" key="5">
    <source>
        <dbReference type="ARBA" id="ARBA00022840"/>
    </source>
</evidence>
<evidence type="ECO:0000256" key="4">
    <source>
        <dbReference type="ARBA" id="ARBA00022777"/>
    </source>
</evidence>
<evidence type="ECO:0000259" key="7">
    <source>
        <dbReference type="PROSITE" id="PS50011"/>
    </source>
</evidence>
<feature type="region of interest" description="Disordered" evidence="6">
    <location>
        <begin position="67"/>
        <end position="108"/>
    </location>
</feature>
<protein>
    <recommendedName>
        <fullName evidence="7">Protein kinase domain-containing protein</fullName>
    </recommendedName>
</protein>
<dbReference type="VEuPathDB" id="FungiDB:HGUI_02149"/>
<evidence type="ECO:0000313" key="8">
    <source>
        <dbReference type="EMBL" id="SGZ39949.1"/>
    </source>
</evidence>